<feature type="compositionally biased region" description="Low complexity" evidence="1">
    <location>
        <begin position="124"/>
        <end position="140"/>
    </location>
</feature>
<feature type="compositionally biased region" description="Basic and acidic residues" evidence="1">
    <location>
        <begin position="14"/>
        <end position="34"/>
    </location>
</feature>
<evidence type="ECO:0000256" key="1">
    <source>
        <dbReference type="SAM" id="MobiDB-lite"/>
    </source>
</evidence>
<feature type="compositionally biased region" description="Gly residues" evidence="1">
    <location>
        <begin position="41"/>
        <end position="65"/>
    </location>
</feature>
<evidence type="ECO:0000313" key="3">
    <source>
        <dbReference type="Proteomes" id="UP000236642"/>
    </source>
</evidence>
<comment type="caution">
    <text evidence="2">The sequence shown here is derived from an EMBL/GenBank/DDBJ whole genome shotgun (WGS) entry which is preliminary data.</text>
</comment>
<feature type="compositionally biased region" description="Gly residues" evidence="1">
    <location>
        <begin position="88"/>
        <end position="97"/>
    </location>
</feature>
<dbReference type="Proteomes" id="UP000236642">
    <property type="component" value="Unassembled WGS sequence"/>
</dbReference>
<gene>
    <name evidence="2" type="ORF">HRbin22_02140</name>
</gene>
<feature type="compositionally biased region" description="Low complexity" evidence="1">
    <location>
        <begin position="221"/>
        <end position="232"/>
    </location>
</feature>
<evidence type="ECO:0000313" key="2">
    <source>
        <dbReference type="EMBL" id="GBD09878.1"/>
    </source>
</evidence>
<protein>
    <submittedName>
        <fullName evidence="2">Uncharacterized protein</fullName>
    </submittedName>
</protein>
<sequence length="323" mass="31212">MRDEGRSSSTVPTRPDRDHDGPVLPGADRRDDPRGLANRLGTGGGGAGATGSGHRGRRGPPGDGHAGSRPGRSGAGLPGRSAPPPAGGSHGGGGPRGGAPAYRGPPHPHPDPIFRASGGGLSGRPGSLRPGGSPPRGRAAPPDPEPGSRLPNERGDLDAAGRGPSPWDAFAGRRGRPPGGRALLSGSGGAPGTAAAGGVRRLPAGDPLSGRPGLLGGELAGGDPALPGGLCAEPGISGHRPSSFPGPCRLWGSPEETGGKLSGGNSVSGGPPPLRGSGGSGEGPGSRNPLPSGDAYAHPRRACGSGHPSPAAHPGRAVGLCDV</sequence>
<proteinExistence type="predicted"/>
<feature type="region of interest" description="Disordered" evidence="1">
    <location>
        <begin position="1"/>
        <end position="323"/>
    </location>
</feature>
<name>A0A2H5Y924_9CHLR</name>
<organism evidence="2 3">
    <name type="scientific">Candidatus Thermoflexus japonica</name>
    <dbReference type="NCBI Taxonomy" id="2035417"/>
    <lineage>
        <taxon>Bacteria</taxon>
        <taxon>Bacillati</taxon>
        <taxon>Chloroflexota</taxon>
        <taxon>Thermoflexia</taxon>
        <taxon>Thermoflexales</taxon>
        <taxon>Thermoflexaceae</taxon>
        <taxon>Thermoflexus</taxon>
    </lineage>
</organism>
<dbReference type="EMBL" id="BEHY01000076">
    <property type="protein sequence ID" value="GBD09878.1"/>
    <property type="molecule type" value="Genomic_DNA"/>
</dbReference>
<accession>A0A2H5Y924</accession>
<reference evidence="3" key="1">
    <citation type="submission" date="2017-09" db="EMBL/GenBank/DDBJ databases">
        <title>Metaegenomics of thermophilic ammonia-oxidizing enrichment culture.</title>
        <authorList>
            <person name="Kato S."/>
            <person name="Suzuki K."/>
        </authorList>
    </citation>
    <scope>NUCLEOTIDE SEQUENCE [LARGE SCALE GENOMIC DNA]</scope>
</reference>
<dbReference type="AlphaFoldDB" id="A0A2H5Y924"/>